<evidence type="ECO:0000313" key="3">
    <source>
        <dbReference type="Proteomes" id="UP001189429"/>
    </source>
</evidence>
<feature type="compositionally biased region" description="Low complexity" evidence="1">
    <location>
        <begin position="52"/>
        <end position="68"/>
    </location>
</feature>
<evidence type="ECO:0008006" key="4">
    <source>
        <dbReference type="Google" id="ProtNLM"/>
    </source>
</evidence>
<sequence length="1022" mass="113373">RRTTAATSAAVMARRPPGSGALWAPAGHRPRRSDRSRRAAPARRARSTMVFARPSSAPSRRAPAATARGPERRAPASAQPQRPASARAGGRPRPQSAGGGRPTDPHGVSLLGGAAAPPRPGWGAPAPASPTSSGVLRSSFARSSFASSSFLERLPASLSWGGAGAPEGGSGQQGGTVPAAVSAQLRRMCRGMREPFFAVETCHNCESHIWNTRHCQRRYDERFQAFQSTVKEHQSMFDACQCVQLHMPGPRGLQGPPTNRYGAFEVYLVDPSEPEKPKVVHSKLQTRKWPNPLALASGRGSSSVSVVGQFDVPYDRVRSESSRHFLSFRKHVVEGLSKLLFDSAQMPVAMVEVASPLLSSFGTWEESRGGAKDPDAKTTVFAAIEIFGVEGEEHVDRLMRLFQEQHPDLLQLPQLDKLVWLGRGTTGDPRTDLEEARLLLARPSKGEMRSFTPFLLEPAREEAFKKAAATMQVKNLLGGMDAKAREIVANTPAQESLLTLAKSFVWEVEDMWWAKGCKGTRSVLDELQDNLREPNDGRNKNLTSEFVMRLSVEAEEKHGLMEGLDYRLRCAPFGLQVIIWYTMQEVDVDRIHLYQDVPEFPHGRETPAERDEVYKPYRELVKKDPGQLRRNPMMFGDANWAVRTSWDRYVAAGGQRDAHECWDGMQEWVRWVCLLGALRQRQSPPRTVSRGLFLGRAPEGVLAGLLDKQPGDLIFWAALSRTTTDPNIASHYANQAEPVEKNIVFTIENVYEGIHLEPFSQYPRERELLLAPFSLLRVKQVVQPSAGQFARLICDYAGTLMTGSLHDASLQEDLFSSWIKLCETGFACLEKGRKRQEDEERKRKEQEERKRKEQKERKRKEQEEAERKSKADEQSKAKADKMKAKTQEMLQKLGKGGSVQFFRLSLVWKKAVDLGLHLIGPPGQCLFNNKKCGPFELDVDDQGSGSTEDRIKNITANAKLGDGRYLAEVQLYAGSGPVDWEAVCCFGDGQSIYKAGTCSSTGQTCTIAEFDVTAGKPVLKGQ</sequence>
<accession>A0ABN9TXA4</accession>
<dbReference type="Proteomes" id="UP001189429">
    <property type="component" value="Unassembled WGS sequence"/>
</dbReference>
<feature type="region of interest" description="Disordered" evidence="1">
    <location>
        <begin position="1"/>
        <end position="135"/>
    </location>
</feature>
<protein>
    <recommendedName>
        <fullName evidence="4">NAD(P)(+)--arginine ADP-ribosyltransferase</fullName>
    </recommendedName>
</protein>
<organism evidence="2 3">
    <name type="scientific">Prorocentrum cordatum</name>
    <dbReference type="NCBI Taxonomy" id="2364126"/>
    <lineage>
        <taxon>Eukaryota</taxon>
        <taxon>Sar</taxon>
        <taxon>Alveolata</taxon>
        <taxon>Dinophyceae</taxon>
        <taxon>Prorocentrales</taxon>
        <taxon>Prorocentraceae</taxon>
        <taxon>Prorocentrum</taxon>
    </lineage>
</organism>
<reference evidence="2" key="1">
    <citation type="submission" date="2023-10" db="EMBL/GenBank/DDBJ databases">
        <authorList>
            <person name="Chen Y."/>
            <person name="Shah S."/>
            <person name="Dougan E. K."/>
            <person name="Thang M."/>
            <person name="Chan C."/>
        </authorList>
    </citation>
    <scope>NUCLEOTIDE SEQUENCE [LARGE SCALE GENOMIC DNA]</scope>
</reference>
<feature type="non-terminal residue" evidence="2">
    <location>
        <position position="1"/>
    </location>
</feature>
<dbReference type="Gene3D" id="3.90.176.10">
    <property type="entry name" value="Toxin ADP-ribosyltransferase, Chain A, domain 1"/>
    <property type="match status" value="1"/>
</dbReference>
<evidence type="ECO:0000313" key="2">
    <source>
        <dbReference type="EMBL" id="CAK0850942.1"/>
    </source>
</evidence>
<proteinExistence type="predicted"/>
<dbReference type="EMBL" id="CAUYUJ010015191">
    <property type="protein sequence ID" value="CAK0850942.1"/>
    <property type="molecule type" value="Genomic_DNA"/>
</dbReference>
<name>A0ABN9TXA4_9DINO</name>
<evidence type="ECO:0000256" key="1">
    <source>
        <dbReference type="SAM" id="MobiDB-lite"/>
    </source>
</evidence>
<feature type="compositionally biased region" description="Low complexity" evidence="1">
    <location>
        <begin position="75"/>
        <end position="95"/>
    </location>
</feature>
<keyword evidence="3" id="KW-1185">Reference proteome</keyword>
<feature type="compositionally biased region" description="Low complexity" evidence="1">
    <location>
        <begin position="112"/>
        <end position="135"/>
    </location>
</feature>
<feature type="compositionally biased region" description="Basic and acidic residues" evidence="1">
    <location>
        <begin position="835"/>
        <end position="886"/>
    </location>
</feature>
<feature type="region of interest" description="Disordered" evidence="1">
    <location>
        <begin position="833"/>
        <end position="886"/>
    </location>
</feature>
<gene>
    <name evidence="2" type="ORF">PCOR1329_LOCUS43221</name>
</gene>
<comment type="caution">
    <text evidence="2">The sequence shown here is derived from an EMBL/GenBank/DDBJ whole genome shotgun (WGS) entry which is preliminary data.</text>
</comment>
<feature type="compositionally biased region" description="Basic residues" evidence="1">
    <location>
        <begin position="28"/>
        <end position="46"/>
    </location>
</feature>